<reference evidence="2" key="1">
    <citation type="journal article" date="2019" name="Int. J. Syst. Evol. Microbiol.">
        <title>The Global Catalogue of Microorganisms (GCM) 10K type strain sequencing project: providing services to taxonomists for standard genome sequencing and annotation.</title>
        <authorList>
            <consortium name="The Broad Institute Genomics Platform"/>
            <consortium name="The Broad Institute Genome Sequencing Center for Infectious Disease"/>
            <person name="Wu L."/>
            <person name="Ma J."/>
        </authorList>
    </citation>
    <scope>NUCLEOTIDE SEQUENCE [LARGE SCALE GENOMIC DNA]</scope>
    <source>
        <strain evidence="2">CCUG 43111</strain>
    </source>
</reference>
<dbReference type="Proteomes" id="UP001596101">
    <property type="component" value="Unassembled WGS sequence"/>
</dbReference>
<name>A0ABW0MQQ3_9BURK</name>
<dbReference type="EMBL" id="JBHSMR010000014">
    <property type="protein sequence ID" value="MFC5480574.1"/>
    <property type="molecule type" value="Genomic_DNA"/>
</dbReference>
<protein>
    <recommendedName>
        <fullName evidence="3">H-NS histone family protein</fullName>
    </recommendedName>
</protein>
<organism evidence="1 2">
    <name type="scientific">Massilia suwonensis</name>
    <dbReference type="NCBI Taxonomy" id="648895"/>
    <lineage>
        <taxon>Bacteria</taxon>
        <taxon>Pseudomonadati</taxon>
        <taxon>Pseudomonadota</taxon>
        <taxon>Betaproteobacteria</taxon>
        <taxon>Burkholderiales</taxon>
        <taxon>Oxalobacteraceae</taxon>
        <taxon>Telluria group</taxon>
        <taxon>Massilia</taxon>
    </lineage>
</organism>
<sequence length="215" mass="23775">MKGNTMFQNEAAAPAHQEKVIHLSPANTLQAPAYQAEQFSDLSDAFSEQWVAAATADTESVEISRLDDLMATVKKLSEAIKARQDELSAKAKEKQAADKLKELLESGVTDPAKLREAIDAMHPVPEKSASRSRNNAPKVYEYLLDEKHNDGVVDLKKGHNGSFMGAPQPWHHKINKKPDTAFFRKADEIETAKMQKALDDFNAKQAGKAPRVPKQ</sequence>
<keyword evidence="2" id="KW-1185">Reference proteome</keyword>
<evidence type="ECO:0000313" key="1">
    <source>
        <dbReference type="EMBL" id="MFC5480574.1"/>
    </source>
</evidence>
<gene>
    <name evidence="1" type="ORF">ACFPQ5_20420</name>
</gene>
<proteinExistence type="predicted"/>
<evidence type="ECO:0000313" key="2">
    <source>
        <dbReference type="Proteomes" id="UP001596101"/>
    </source>
</evidence>
<comment type="caution">
    <text evidence="1">The sequence shown here is derived from an EMBL/GenBank/DDBJ whole genome shotgun (WGS) entry which is preliminary data.</text>
</comment>
<evidence type="ECO:0008006" key="3">
    <source>
        <dbReference type="Google" id="ProtNLM"/>
    </source>
</evidence>
<accession>A0ABW0MQQ3</accession>